<proteinExistence type="inferred from homology"/>
<organism evidence="10 11">
    <name type="scientific">Streptomyces armeniacus</name>
    <dbReference type="NCBI Taxonomy" id="83291"/>
    <lineage>
        <taxon>Bacteria</taxon>
        <taxon>Bacillati</taxon>
        <taxon>Actinomycetota</taxon>
        <taxon>Actinomycetes</taxon>
        <taxon>Kitasatosporales</taxon>
        <taxon>Streptomycetaceae</taxon>
        <taxon>Streptomyces</taxon>
    </lineage>
</organism>
<sequence length="326" mass="34168">MTTGTTGPTGPTSTAPAAADVDKSPRPPGSRGRPDRTPRAPRGRGGGGRTRRPLLGRRVNPFAGAGSLIWLVVVLVPVYTMLSASLMKQDQALTGNPLAPPSNPTLDNYNTVLNSGFPRLIGNTALVAVAVVALVLAFSVPIAYVAVRTRDRWSGLAFRVFLLGVAIPAQAVVVPLYLIIGELGLYDTLLAVILPTAAFAMPVAVIVLTGTMRDISEELYEAMALDGASPMRMMLQLTVPLSRAGISTVAIFAALQAWNGFIFPLILTQSEGPRVLTLGLFTFMGQFGINIPALLAAVVLSGVPIFAVYLVARRALINGLMGAGGK</sequence>
<comment type="similarity">
    <text evidence="7">Belongs to the binding-protein-dependent transport system permease family.</text>
</comment>
<feature type="domain" description="ABC transmembrane type-1" evidence="9">
    <location>
        <begin position="121"/>
        <end position="312"/>
    </location>
</feature>
<comment type="subcellular location">
    <subcellularLocation>
        <location evidence="1 7">Cell membrane</location>
        <topology evidence="1 7">Multi-pass membrane protein</topology>
    </subcellularLocation>
</comment>
<dbReference type="Pfam" id="PF00528">
    <property type="entry name" value="BPD_transp_1"/>
    <property type="match status" value="1"/>
</dbReference>
<dbReference type="SUPFAM" id="SSF161098">
    <property type="entry name" value="MetI-like"/>
    <property type="match status" value="1"/>
</dbReference>
<evidence type="ECO:0000256" key="4">
    <source>
        <dbReference type="ARBA" id="ARBA00022692"/>
    </source>
</evidence>
<gene>
    <name evidence="10" type="ORF">DVA86_21885</name>
</gene>
<dbReference type="PROSITE" id="PS50928">
    <property type="entry name" value="ABC_TM1"/>
    <property type="match status" value="1"/>
</dbReference>
<protein>
    <submittedName>
        <fullName evidence="10">Carbohydrate ABC transporter permease</fullName>
    </submittedName>
</protein>
<keyword evidence="2 7" id="KW-0813">Transport</keyword>
<evidence type="ECO:0000313" key="11">
    <source>
        <dbReference type="Proteomes" id="UP000254425"/>
    </source>
</evidence>
<evidence type="ECO:0000256" key="1">
    <source>
        <dbReference type="ARBA" id="ARBA00004651"/>
    </source>
</evidence>
<dbReference type="GO" id="GO:0005886">
    <property type="term" value="C:plasma membrane"/>
    <property type="evidence" value="ECO:0007669"/>
    <property type="project" value="UniProtKB-SubCell"/>
</dbReference>
<accession>A0A345XTD6</accession>
<dbReference type="RefSeq" id="WP_208880678.1">
    <property type="nucleotide sequence ID" value="NZ_CP031320.1"/>
</dbReference>
<dbReference type="GO" id="GO:0055085">
    <property type="term" value="P:transmembrane transport"/>
    <property type="evidence" value="ECO:0007669"/>
    <property type="project" value="InterPro"/>
</dbReference>
<feature type="compositionally biased region" description="Low complexity" evidence="8">
    <location>
        <begin position="1"/>
        <end position="19"/>
    </location>
</feature>
<evidence type="ECO:0000256" key="3">
    <source>
        <dbReference type="ARBA" id="ARBA00022475"/>
    </source>
</evidence>
<evidence type="ECO:0000259" key="9">
    <source>
        <dbReference type="PROSITE" id="PS50928"/>
    </source>
</evidence>
<evidence type="ECO:0000256" key="2">
    <source>
        <dbReference type="ARBA" id="ARBA00022448"/>
    </source>
</evidence>
<dbReference type="PANTHER" id="PTHR43744">
    <property type="entry name" value="ABC TRANSPORTER PERMEASE PROTEIN MG189-RELATED-RELATED"/>
    <property type="match status" value="1"/>
</dbReference>
<name>A0A345XTD6_9ACTN</name>
<dbReference type="CDD" id="cd06261">
    <property type="entry name" value="TM_PBP2"/>
    <property type="match status" value="1"/>
</dbReference>
<feature type="transmembrane region" description="Helical" evidence="7">
    <location>
        <begin position="287"/>
        <end position="312"/>
    </location>
</feature>
<feature type="transmembrane region" description="Helical" evidence="7">
    <location>
        <begin position="186"/>
        <end position="208"/>
    </location>
</feature>
<reference evidence="10 11" key="1">
    <citation type="submission" date="2018-07" db="EMBL/GenBank/DDBJ databases">
        <title>Draft genome of the type strain Streptomyces armeniacus ATCC 15676.</title>
        <authorList>
            <person name="Labana P."/>
            <person name="Gosse J.T."/>
            <person name="Boddy C.N."/>
        </authorList>
    </citation>
    <scope>NUCLEOTIDE SEQUENCE [LARGE SCALE GENOMIC DNA]</scope>
    <source>
        <strain evidence="10 11">ATCC 15676</strain>
    </source>
</reference>
<evidence type="ECO:0000256" key="7">
    <source>
        <dbReference type="RuleBase" id="RU363032"/>
    </source>
</evidence>
<keyword evidence="5 7" id="KW-1133">Transmembrane helix</keyword>
<evidence type="ECO:0000256" key="6">
    <source>
        <dbReference type="ARBA" id="ARBA00023136"/>
    </source>
</evidence>
<dbReference type="Proteomes" id="UP000254425">
    <property type="component" value="Chromosome"/>
</dbReference>
<dbReference type="InterPro" id="IPR000515">
    <property type="entry name" value="MetI-like"/>
</dbReference>
<dbReference type="AlphaFoldDB" id="A0A345XTD6"/>
<keyword evidence="4 7" id="KW-0812">Transmembrane</keyword>
<feature type="transmembrane region" description="Helical" evidence="7">
    <location>
        <begin position="156"/>
        <end position="180"/>
    </location>
</feature>
<keyword evidence="6 7" id="KW-0472">Membrane</keyword>
<evidence type="ECO:0000256" key="5">
    <source>
        <dbReference type="ARBA" id="ARBA00022989"/>
    </source>
</evidence>
<evidence type="ECO:0000313" key="10">
    <source>
        <dbReference type="EMBL" id="AXK34902.1"/>
    </source>
</evidence>
<dbReference type="KEGG" id="sarm:DVA86_21885"/>
<keyword evidence="3" id="KW-1003">Cell membrane</keyword>
<keyword evidence="11" id="KW-1185">Reference proteome</keyword>
<feature type="transmembrane region" description="Helical" evidence="7">
    <location>
        <begin position="241"/>
        <end position="267"/>
    </location>
</feature>
<dbReference type="PANTHER" id="PTHR43744:SF12">
    <property type="entry name" value="ABC TRANSPORTER PERMEASE PROTEIN MG189-RELATED"/>
    <property type="match status" value="1"/>
</dbReference>
<feature type="transmembrane region" description="Helical" evidence="7">
    <location>
        <begin position="120"/>
        <end position="144"/>
    </location>
</feature>
<dbReference type="EMBL" id="CP031320">
    <property type="protein sequence ID" value="AXK34902.1"/>
    <property type="molecule type" value="Genomic_DNA"/>
</dbReference>
<dbReference type="InterPro" id="IPR035906">
    <property type="entry name" value="MetI-like_sf"/>
</dbReference>
<feature type="transmembrane region" description="Helical" evidence="7">
    <location>
        <begin position="59"/>
        <end position="79"/>
    </location>
</feature>
<feature type="region of interest" description="Disordered" evidence="8">
    <location>
        <begin position="1"/>
        <end position="55"/>
    </location>
</feature>
<dbReference type="Gene3D" id="1.10.3720.10">
    <property type="entry name" value="MetI-like"/>
    <property type="match status" value="1"/>
</dbReference>
<evidence type="ECO:0000256" key="8">
    <source>
        <dbReference type="SAM" id="MobiDB-lite"/>
    </source>
</evidence>